<dbReference type="InterPro" id="IPR015424">
    <property type="entry name" value="PyrdxlP-dep_Trfase"/>
</dbReference>
<name>A0A2Z5A629_9PSED</name>
<dbReference type="InterPro" id="IPR020581">
    <property type="entry name" value="GDC_P"/>
</dbReference>
<dbReference type="NCBIfam" id="NF003346">
    <property type="entry name" value="PRK04366.1"/>
    <property type="match status" value="1"/>
</dbReference>
<feature type="domain" description="Glycine cleavage system P-protein N-terminal" evidence="10">
    <location>
        <begin position="16"/>
        <end position="438"/>
    </location>
</feature>
<evidence type="ECO:0000313" key="12">
    <source>
        <dbReference type="EMBL" id="AXA64781.1"/>
    </source>
</evidence>
<dbReference type="Pfam" id="PF02347">
    <property type="entry name" value="GDC-P"/>
    <property type="match status" value="2"/>
</dbReference>
<evidence type="ECO:0000256" key="3">
    <source>
        <dbReference type="ARBA" id="ARBA00010756"/>
    </source>
</evidence>
<dbReference type="GO" id="GO:0030170">
    <property type="term" value="F:pyridoxal phosphate binding"/>
    <property type="evidence" value="ECO:0007669"/>
    <property type="project" value="TreeGrafter"/>
</dbReference>
<feature type="domain" description="Glycine dehydrogenase C-terminal" evidence="11">
    <location>
        <begin position="771"/>
        <end position="892"/>
    </location>
</feature>
<comment type="catalytic activity">
    <reaction evidence="7 8">
        <text>N(6)-[(R)-lipoyl]-L-lysyl-[glycine-cleavage complex H protein] + glycine + H(+) = N(6)-[(R)-S(8)-aminomethyldihydrolipoyl]-L-lysyl-[glycine-cleavage complex H protein] + CO2</text>
        <dbReference type="Rhea" id="RHEA:24304"/>
        <dbReference type="Rhea" id="RHEA-COMP:10494"/>
        <dbReference type="Rhea" id="RHEA-COMP:10495"/>
        <dbReference type="ChEBI" id="CHEBI:15378"/>
        <dbReference type="ChEBI" id="CHEBI:16526"/>
        <dbReference type="ChEBI" id="CHEBI:57305"/>
        <dbReference type="ChEBI" id="CHEBI:83099"/>
        <dbReference type="ChEBI" id="CHEBI:83143"/>
        <dbReference type="EC" id="1.4.4.2"/>
    </reaction>
</comment>
<dbReference type="EC" id="1.4.4.2" evidence="8"/>
<keyword evidence="6 8" id="KW-0560">Oxidoreductase</keyword>
<evidence type="ECO:0000256" key="7">
    <source>
        <dbReference type="ARBA" id="ARBA00049026"/>
    </source>
</evidence>
<evidence type="ECO:0000256" key="2">
    <source>
        <dbReference type="ARBA" id="ARBA00003788"/>
    </source>
</evidence>
<evidence type="ECO:0000256" key="6">
    <source>
        <dbReference type="ARBA" id="ARBA00023002"/>
    </source>
</evidence>
<dbReference type="Proteomes" id="UP000250579">
    <property type="component" value="Chromosome"/>
</dbReference>
<comment type="function">
    <text evidence="2 8">The glycine cleavage system catalyzes the degradation of glycine. The P protein binds the alpha-amino group of glycine through its pyridoxal phosphate cofactor; CO(2) is released and the remaining methylamine moiety is then transferred to the lipoamide cofactor of the H protein.</text>
</comment>
<dbReference type="PANTHER" id="PTHR11773">
    <property type="entry name" value="GLYCINE DEHYDROGENASE, DECARBOXYLATING"/>
    <property type="match status" value="1"/>
</dbReference>
<accession>A0A2Z5A629</accession>
<organism evidence="12 13">
    <name type="scientific">Pseudomonas oryzihabitans</name>
    <dbReference type="NCBI Taxonomy" id="47885"/>
    <lineage>
        <taxon>Bacteria</taxon>
        <taxon>Pseudomonadati</taxon>
        <taxon>Pseudomonadota</taxon>
        <taxon>Gammaproteobacteria</taxon>
        <taxon>Pseudomonadales</taxon>
        <taxon>Pseudomonadaceae</taxon>
        <taxon>Pseudomonas</taxon>
    </lineage>
</organism>
<feature type="domain" description="Glycine cleavage system P-protein N-terminal" evidence="10">
    <location>
        <begin position="456"/>
        <end position="731"/>
    </location>
</feature>
<dbReference type="Gene3D" id="3.90.1150.10">
    <property type="entry name" value="Aspartate Aminotransferase, domain 1"/>
    <property type="match status" value="1"/>
</dbReference>
<dbReference type="PANTHER" id="PTHR11773:SF1">
    <property type="entry name" value="GLYCINE DEHYDROGENASE (DECARBOXYLATING), MITOCHONDRIAL"/>
    <property type="match status" value="1"/>
</dbReference>
<sequence length="951" mass="102494">MSLHDTFSTADEFVPRHIGPRELDEIAMLNLLGYESLEAMTAQVIPESIKGTSVLDLPAGLSEADALAELRAIAGKNRLLKSLIGQGYYNTHTPAPILRNLLENPAWYTAYTPYQPEISQGRLEALLNFQTLIGDLTGMPVANASLLDEGTAAAEAMTFCKRLAKNKASAFFASVHCHPQTLDVLRTRAEPLGIEVVVGVETEIEDHGRFFGALFQYPMTTGEIRDYRESIQAFQAAGALVAMAADLLALTLLTPPGELGADVAIGTAQRFGVPLGFGGPHAAYFATQDKYKRDMPGRVVGVSIDRHGHPAYRLALQTREQHIRREKATSNICTAQVLLANIASMYAVYHGPEGLTRIATRVQRLTSLLAAGLQRLGHETQHTAFDTLTLVFGARTAALHEAARARGYNLRDVSAEALGVSLDETSTLADVHALLEILADGKPAPQVAELGDAQGVELPAALQRQSAFLTHPVFASHRSETELMRYLRKLADKDLALDRTMIPLGSCTMKLNAASEMIPVTWAEFGGIHPFAPADQTEGYAQLTTELEAMLCAATGYDAVSLQPNAGSQGEYAGLLAIRAYHASRGQGERDVCLIPASAHGTNPATASMVDMRVVVVACDKRGNVDLDDLRAKAEQHSERLAALMITYPSTHGVFEEAIREICQVVHDHGGQVYIDGANMNAMVGLCAPGQFGGDVSHLNLHKTFCIPHGGGGPGVGPIGVKAHLAPFLPGHARLERKEGAVCAAPYGSASILPISWMYLKMMGSAGLTRASQIAILSANYIARRLEEHYPVLYSGTGGLVAHECILDLRPLKDSSGVTVDDVAKRLIDFGFHAPTMSFPVAGTLMIEPTESESKQELDRFCDAMIAIREEIRALEAGTLDPQDNPLKNAPHTACELAGEWTHPYSREQAVFPLPSLVDGKYWPPVARIDNVYGDRNLVCSCPPIEAYGEA</sequence>
<dbReference type="AlphaFoldDB" id="A0A2Z5A629"/>
<dbReference type="RefSeq" id="WP_208693475.1">
    <property type="nucleotide sequence ID" value="NZ_CP022198.1"/>
</dbReference>
<evidence type="ECO:0000259" key="10">
    <source>
        <dbReference type="Pfam" id="PF02347"/>
    </source>
</evidence>
<dbReference type="InterPro" id="IPR049316">
    <property type="entry name" value="GDC-P_C"/>
</dbReference>
<dbReference type="SUPFAM" id="SSF53383">
    <property type="entry name" value="PLP-dependent transferases"/>
    <property type="match status" value="2"/>
</dbReference>
<dbReference type="FunFam" id="3.40.640.10:FF:000005">
    <property type="entry name" value="Glycine dehydrogenase (decarboxylating), mitochondrial"/>
    <property type="match status" value="1"/>
</dbReference>
<dbReference type="FunFam" id="3.40.640.10:FF:000007">
    <property type="entry name" value="glycine dehydrogenase (Decarboxylating), mitochondrial"/>
    <property type="match status" value="1"/>
</dbReference>
<dbReference type="GO" id="GO:0005960">
    <property type="term" value="C:glycine cleavage complex"/>
    <property type="evidence" value="ECO:0007669"/>
    <property type="project" value="TreeGrafter"/>
</dbReference>
<gene>
    <name evidence="8 12" type="primary">gcvP</name>
    <name evidence="12" type="ORF">CE139_02820</name>
</gene>
<evidence type="ECO:0000259" key="11">
    <source>
        <dbReference type="Pfam" id="PF21478"/>
    </source>
</evidence>
<evidence type="ECO:0000313" key="13">
    <source>
        <dbReference type="Proteomes" id="UP000250579"/>
    </source>
</evidence>
<dbReference type="InterPro" id="IPR015422">
    <property type="entry name" value="PyrdxlP-dep_Trfase_small"/>
</dbReference>
<evidence type="ECO:0000256" key="5">
    <source>
        <dbReference type="ARBA" id="ARBA00022898"/>
    </source>
</evidence>
<comment type="subunit">
    <text evidence="4 8">The glycine cleavage system is composed of four proteins: P, T, L and H.</text>
</comment>
<comment type="similarity">
    <text evidence="3 8">Belongs to the GcvP family.</text>
</comment>
<dbReference type="EMBL" id="CP022198">
    <property type="protein sequence ID" value="AXA64781.1"/>
    <property type="molecule type" value="Genomic_DNA"/>
</dbReference>
<dbReference type="InterPro" id="IPR049315">
    <property type="entry name" value="GDC-P_N"/>
</dbReference>
<evidence type="ECO:0000256" key="9">
    <source>
        <dbReference type="PIRSR" id="PIRSR603437-50"/>
    </source>
</evidence>
<feature type="modified residue" description="N6-(pyridoxal phosphate)lysine" evidence="8 9">
    <location>
        <position position="703"/>
    </location>
</feature>
<dbReference type="Pfam" id="PF21478">
    <property type="entry name" value="GcvP2_C"/>
    <property type="match status" value="1"/>
</dbReference>
<reference evidence="12 13" key="1">
    <citation type="submission" date="2017-06" db="EMBL/GenBank/DDBJ databases">
        <title>Evolution towards high GC content and high-temperature stress adaptation in endophytic Pseudomonas oryzihabitans impacted its plant-growth promoting traits.</title>
        <authorList>
            <person name="Nascimento F.X."/>
        </authorList>
    </citation>
    <scope>NUCLEOTIDE SEQUENCE [LARGE SCALE GENOMIC DNA]</scope>
    <source>
        <strain evidence="12 13">MS8</strain>
    </source>
</reference>
<dbReference type="GO" id="GO:0005829">
    <property type="term" value="C:cytosol"/>
    <property type="evidence" value="ECO:0007669"/>
    <property type="project" value="TreeGrafter"/>
</dbReference>
<comment type="cofactor">
    <cofactor evidence="1 8 9">
        <name>pyridoxal 5'-phosphate</name>
        <dbReference type="ChEBI" id="CHEBI:597326"/>
    </cofactor>
</comment>
<dbReference type="InterPro" id="IPR015421">
    <property type="entry name" value="PyrdxlP-dep_Trfase_major"/>
</dbReference>
<dbReference type="GO" id="GO:0016594">
    <property type="term" value="F:glycine binding"/>
    <property type="evidence" value="ECO:0007669"/>
    <property type="project" value="TreeGrafter"/>
</dbReference>
<dbReference type="GO" id="GO:0019464">
    <property type="term" value="P:glycine decarboxylation via glycine cleavage system"/>
    <property type="evidence" value="ECO:0007669"/>
    <property type="project" value="UniProtKB-UniRule"/>
</dbReference>
<dbReference type="FunFam" id="3.90.1150.10:FF:000007">
    <property type="entry name" value="Glycine dehydrogenase (decarboxylating), mitochondrial"/>
    <property type="match status" value="1"/>
</dbReference>
<dbReference type="Gene3D" id="3.40.640.10">
    <property type="entry name" value="Type I PLP-dependent aspartate aminotransferase-like (Major domain)"/>
    <property type="match status" value="2"/>
</dbReference>
<dbReference type="HAMAP" id="MF_00711">
    <property type="entry name" value="GcvP"/>
    <property type="match status" value="1"/>
</dbReference>
<protein>
    <recommendedName>
        <fullName evidence="8">Glycine dehydrogenase (decarboxylating)</fullName>
        <ecNumber evidence="8">1.4.4.2</ecNumber>
    </recommendedName>
    <alternativeName>
        <fullName evidence="8">Glycine cleavage system P-protein</fullName>
    </alternativeName>
    <alternativeName>
        <fullName evidence="8">Glycine decarboxylase</fullName>
    </alternativeName>
    <alternativeName>
        <fullName evidence="8">Glycine dehydrogenase (aminomethyl-transferring)</fullName>
    </alternativeName>
</protein>
<dbReference type="GO" id="GO:0004375">
    <property type="term" value="F:glycine dehydrogenase (decarboxylating) activity"/>
    <property type="evidence" value="ECO:0007669"/>
    <property type="project" value="UniProtKB-EC"/>
</dbReference>
<keyword evidence="5 8" id="KW-0663">Pyridoxal phosphate</keyword>
<dbReference type="CDD" id="cd00613">
    <property type="entry name" value="GDC-P"/>
    <property type="match status" value="2"/>
</dbReference>
<evidence type="ECO:0000256" key="1">
    <source>
        <dbReference type="ARBA" id="ARBA00001933"/>
    </source>
</evidence>
<evidence type="ECO:0000256" key="4">
    <source>
        <dbReference type="ARBA" id="ARBA00011690"/>
    </source>
</evidence>
<evidence type="ECO:0000256" key="8">
    <source>
        <dbReference type="HAMAP-Rule" id="MF_00711"/>
    </source>
</evidence>
<dbReference type="STRING" id="47885.APT59_00940"/>
<dbReference type="InterPro" id="IPR003437">
    <property type="entry name" value="GcvP"/>
</dbReference>
<dbReference type="NCBIfam" id="TIGR00461">
    <property type="entry name" value="gcvP"/>
    <property type="match status" value="1"/>
</dbReference>
<proteinExistence type="inferred from homology"/>